<dbReference type="SUPFAM" id="SSF49764">
    <property type="entry name" value="HSP20-like chaperones"/>
    <property type="match status" value="1"/>
</dbReference>
<accession>A0AAE1NQF2</accession>
<sequence length="180" mass="20790">MDRFMLIPVKPWDFSVIDQEFNSAQDNFRAEMKRMEDEMSRFHRECSIFDHPMLMSAEKPVKPETPTQTFGSWLEGMKSPLIKDEGDNKQLKFRFDVSQFKPEEIEVKAQDNSLMVHAKHEEKSEGRSVHNEYNRQILLPKGTDPEHIKSSLSKDGVLTVEASLPAIDATGERLIPIKQN</sequence>
<dbReference type="PANTHER" id="PTHR45640">
    <property type="entry name" value="HEAT SHOCK PROTEIN HSP-12.2-RELATED"/>
    <property type="match status" value="1"/>
</dbReference>
<proteinExistence type="inferred from homology"/>
<dbReference type="GO" id="GO:0051082">
    <property type="term" value="F:unfolded protein binding"/>
    <property type="evidence" value="ECO:0007669"/>
    <property type="project" value="TreeGrafter"/>
</dbReference>
<dbReference type="PANTHER" id="PTHR45640:SF26">
    <property type="entry name" value="RE23625P"/>
    <property type="match status" value="1"/>
</dbReference>
<dbReference type="GO" id="GO:0005737">
    <property type="term" value="C:cytoplasm"/>
    <property type="evidence" value="ECO:0007669"/>
    <property type="project" value="TreeGrafter"/>
</dbReference>
<evidence type="ECO:0000256" key="1">
    <source>
        <dbReference type="PROSITE-ProRule" id="PRU00285"/>
    </source>
</evidence>
<evidence type="ECO:0000256" key="2">
    <source>
        <dbReference type="RuleBase" id="RU003616"/>
    </source>
</evidence>
<name>A0AAE1NQF2_9EUCA</name>
<evidence type="ECO:0000259" key="3">
    <source>
        <dbReference type="PROSITE" id="PS01031"/>
    </source>
</evidence>
<dbReference type="Proteomes" id="UP001292094">
    <property type="component" value="Unassembled WGS sequence"/>
</dbReference>
<organism evidence="4 5">
    <name type="scientific">Petrolisthes manimaculis</name>
    <dbReference type="NCBI Taxonomy" id="1843537"/>
    <lineage>
        <taxon>Eukaryota</taxon>
        <taxon>Metazoa</taxon>
        <taxon>Ecdysozoa</taxon>
        <taxon>Arthropoda</taxon>
        <taxon>Crustacea</taxon>
        <taxon>Multicrustacea</taxon>
        <taxon>Malacostraca</taxon>
        <taxon>Eumalacostraca</taxon>
        <taxon>Eucarida</taxon>
        <taxon>Decapoda</taxon>
        <taxon>Pleocyemata</taxon>
        <taxon>Anomura</taxon>
        <taxon>Galatheoidea</taxon>
        <taxon>Porcellanidae</taxon>
        <taxon>Petrolisthes</taxon>
    </lineage>
</organism>
<evidence type="ECO:0000313" key="5">
    <source>
        <dbReference type="Proteomes" id="UP001292094"/>
    </source>
</evidence>
<gene>
    <name evidence="4" type="ORF">Pmani_033920</name>
</gene>
<dbReference type="InterPro" id="IPR008978">
    <property type="entry name" value="HSP20-like_chaperone"/>
</dbReference>
<dbReference type="PRINTS" id="PR00299">
    <property type="entry name" value="ACRYSTALLIN"/>
</dbReference>
<comment type="caution">
    <text evidence="4">The sequence shown here is derived from an EMBL/GenBank/DDBJ whole genome shotgun (WGS) entry which is preliminary data.</text>
</comment>
<protein>
    <recommendedName>
        <fullName evidence="3">SHSP domain-containing protein</fullName>
    </recommendedName>
</protein>
<dbReference type="InterPro" id="IPR001436">
    <property type="entry name" value="Alpha-crystallin/sHSP_animal"/>
</dbReference>
<dbReference type="Pfam" id="PF00011">
    <property type="entry name" value="HSP20"/>
    <property type="match status" value="1"/>
</dbReference>
<dbReference type="GO" id="GO:0042026">
    <property type="term" value="P:protein refolding"/>
    <property type="evidence" value="ECO:0007669"/>
    <property type="project" value="TreeGrafter"/>
</dbReference>
<dbReference type="AlphaFoldDB" id="A0AAE1NQF2"/>
<feature type="domain" description="SHSP" evidence="3">
    <location>
        <begin position="72"/>
        <end position="180"/>
    </location>
</feature>
<dbReference type="GO" id="GO:0005634">
    <property type="term" value="C:nucleus"/>
    <property type="evidence" value="ECO:0007669"/>
    <property type="project" value="TreeGrafter"/>
</dbReference>
<dbReference type="GO" id="GO:0009408">
    <property type="term" value="P:response to heat"/>
    <property type="evidence" value="ECO:0007669"/>
    <property type="project" value="TreeGrafter"/>
</dbReference>
<dbReference type="EMBL" id="JAWZYT010004565">
    <property type="protein sequence ID" value="KAK4293377.1"/>
    <property type="molecule type" value="Genomic_DNA"/>
</dbReference>
<dbReference type="InterPro" id="IPR002068">
    <property type="entry name" value="A-crystallin/Hsp20_dom"/>
</dbReference>
<reference evidence="4" key="1">
    <citation type="submission" date="2023-11" db="EMBL/GenBank/DDBJ databases">
        <title>Genome assemblies of two species of porcelain crab, Petrolisthes cinctipes and Petrolisthes manimaculis (Anomura: Porcellanidae).</title>
        <authorList>
            <person name="Angst P."/>
        </authorList>
    </citation>
    <scope>NUCLEOTIDE SEQUENCE</scope>
    <source>
        <strain evidence="4">PB745_02</strain>
        <tissue evidence="4">Gill</tissue>
    </source>
</reference>
<evidence type="ECO:0000313" key="4">
    <source>
        <dbReference type="EMBL" id="KAK4293377.1"/>
    </source>
</evidence>
<keyword evidence="5" id="KW-1185">Reference proteome</keyword>
<comment type="similarity">
    <text evidence="1 2">Belongs to the small heat shock protein (HSP20) family.</text>
</comment>
<dbReference type="PROSITE" id="PS01031">
    <property type="entry name" value="SHSP"/>
    <property type="match status" value="1"/>
</dbReference>
<dbReference type="Gene3D" id="2.60.40.790">
    <property type="match status" value="1"/>
</dbReference>
<dbReference type="CDD" id="cd06526">
    <property type="entry name" value="metazoan_ACD"/>
    <property type="match status" value="1"/>
</dbReference>